<dbReference type="OrthoDB" id="19740at2759"/>
<keyword evidence="5" id="KW-0539">Nucleus</keyword>
<feature type="coiled-coil region" evidence="6">
    <location>
        <begin position="312"/>
        <end position="339"/>
    </location>
</feature>
<protein>
    <recommendedName>
        <fullName evidence="8">dAMP1 SANT/Myb-like domain-containing protein</fullName>
    </recommendedName>
</protein>
<feature type="domain" description="DAMP1 SANT/Myb-like" evidence="8">
    <location>
        <begin position="134"/>
        <end position="200"/>
    </location>
</feature>
<feature type="compositionally biased region" description="Low complexity" evidence="7">
    <location>
        <begin position="570"/>
        <end position="579"/>
    </location>
</feature>
<dbReference type="InterPro" id="IPR032563">
    <property type="entry name" value="DAMP1_SANT-like"/>
</dbReference>
<feature type="compositionally biased region" description="Basic and acidic residues" evidence="7">
    <location>
        <begin position="503"/>
        <end position="514"/>
    </location>
</feature>
<feature type="compositionally biased region" description="Low complexity" evidence="7">
    <location>
        <begin position="56"/>
        <end position="66"/>
    </location>
</feature>
<evidence type="ECO:0000256" key="3">
    <source>
        <dbReference type="ARBA" id="ARBA00023015"/>
    </source>
</evidence>
<feature type="compositionally biased region" description="Basic and acidic residues" evidence="7">
    <location>
        <begin position="214"/>
        <end position="227"/>
    </location>
</feature>
<keyword evidence="6" id="KW-0175">Coiled coil</keyword>
<feature type="region of interest" description="Disordered" evidence="7">
    <location>
        <begin position="25"/>
        <end position="66"/>
    </location>
</feature>
<proteinExistence type="predicted"/>
<dbReference type="PANTHER" id="PTHR12855">
    <property type="entry name" value="DNA METHYLTRANSFERASE 1-ASSOCIATED PROTEIN 1 FAMILY MEMBER"/>
    <property type="match status" value="1"/>
</dbReference>
<organism evidence="9 10">
    <name type="scientific">Thalassiosira oceanica</name>
    <name type="common">Marine diatom</name>
    <dbReference type="NCBI Taxonomy" id="159749"/>
    <lineage>
        <taxon>Eukaryota</taxon>
        <taxon>Sar</taxon>
        <taxon>Stramenopiles</taxon>
        <taxon>Ochrophyta</taxon>
        <taxon>Bacillariophyta</taxon>
        <taxon>Coscinodiscophyceae</taxon>
        <taxon>Thalassiosirophycidae</taxon>
        <taxon>Thalassiosirales</taxon>
        <taxon>Thalassiosiraceae</taxon>
        <taxon>Thalassiosira</taxon>
    </lineage>
</organism>
<keyword evidence="2" id="KW-0156">Chromatin regulator</keyword>
<evidence type="ECO:0000256" key="4">
    <source>
        <dbReference type="ARBA" id="ARBA00023163"/>
    </source>
</evidence>
<dbReference type="Pfam" id="PF16282">
    <property type="entry name" value="SANT_DAMP1_like"/>
    <property type="match status" value="1"/>
</dbReference>
<feature type="compositionally biased region" description="Low complexity" evidence="7">
    <location>
        <begin position="34"/>
        <end position="49"/>
    </location>
</feature>
<evidence type="ECO:0000256" key="5">
    <source>
        <dbReference type="ARBA" id="ARBA00023242"/>
    </source>
</evidence>
<dbReference type="GO" id="GO:0035267">
    <property type="term" value="C:NuA4 histone acetyltransferase complex"/>
    <property type="evidence" value="ECO:0007669"/>
    <property type="project" value="InterPro"/>
</dbReference>
<dbReference type="Proteomes" id="UP000266841">
    <property type="component" value="Unassembled WGS sequence"/>
</dbReference>
<name>K0R710_THAOC</name>
<dbReference type="eggNOG" id="KOG2656">
    <property type="taxonomic scope" value="Eukaryota"/>
</dbReference>
<reference evidence="9 10" key="1">
    <citation type="journal article" date="2012" name="Genome Biol.">
        <title>Genome and low-iron response of an oceanic diatom adapted to chronic iron limitation.</title>
        <authorList>
            <person name="Lommer M."/>
            <person name="Specht M."/>
            <person name="Roy A.S."/>
            <person name="Kraemer L."/>
            <person name="Andreson R."/>
            <person name="Gutowska M.A."/>
            <person name="Wolf J."/>
            <person name="Bergner S.V."/>
            <person name="Schilhabel M.B."/>
            <person name="Klostermeier U.C."/>
            <person name="Beiko R.G."/>
            <person name="Rosenstiel P."/>
            <person name="Hippler M."/>
            <person name="Laroche J."/>
        </authorList>
    </citation>
    <scope>NUCLEOTIDE SEQUENCE [LARGE SCALE GENOMIC DNA]</scope>
    <source>
        <strain evidence="9 10">CCMP1005</strain>
    </source>
</reference>
<dbReference type="PANTHER" id="PTHR12855:SF10">
    <property type="entry name" value="DNA METHYLTRANSFERASE 1-ASSOCIATED PROTEIN 1"/>
    <property type="match status" value="1"/>
</dbReference>
<dbReference type="Gene3D" id="1.10.10.60">
    <property type="entry name" value="Homeodomain-like"/>
    <property type="match status" value="1"/>
</dbReference>
<dbReference type="GO" id="GO:0000122">
    <property type="term" value="P:negative regulation of transcription by RNA polymerase II"/>
    <property type="evidence" value="ECO:0007669"/>
    <property type="project" value="TreeGrafter"/>
</dbReference>
<sequence>MPVNETVEVGAARVALPPPIAPSLPFHVAATTSADQPVQQQDAQEQAMQLPDQTTSSPSKVDSVSVPSAVRVGNRTVFTSKLPRQWSWKAFTSSARGDGVQFRHWVSKYLSMSEIEDFGSSLGDEPVSSLQEQLTQSNKVIPWSKGETDALVELARFYDLRWSVIIDRWQTKYNSDDRKIFPNCLRKVEDLQHRYYQIGSVLAQHRATQSIISKAEKIDPKQVDESPAKTTALPDDAQATSKPKSPSPKSPSHHATNIEALQSARQLAELDPSLVPRMQLPSTGTEHVGAKHFDLAEERKRRLLTDRTWNRSRQQEREEEKIRAELRLVEAQLRKLKKLNKHLVPEDSTEAAEAVLPNAAANVGKQPVSTSLPGPKRYGSFVPREPIDDVSLVQRDVVSAFEETAPVPTAGNPYLQSGRLFPPAIEGHAGLNKSTLKSMEEILQQLEVPKQPIATKRSADAYDAVRKDALTLLILQKTVLRKEAELASKKSKLIVLQQQPQLKGDKQREAKSDGDGCVADAKPLKRKTTKTKRPRSDSAGSAGSTEAKKPRKKLPTKVAASAIPISLTSSVTSASLTASDPVVKVDSDKLTAKPGKGRKPRIKKK</sequence>
<evidence type="ECO:0000256" key="7">
    <source>
        <dbReference type="SAM" id="MobiDB-lite"/>
    </source>
</evidence>
<evidence type="ECO:0000313" key="10">
    <source>
        <dbReference type="Proteomes" id="UP000266841"/>
    </source>
</evidence>
<keyword evidence="4" id="KW-0804">Transcription</keyword>
<dbReference type="EMBL" id="AGNL01049627">
    <property type="protein sequence ID" value="EJK44486.1"/>
    <property type="molecule type" value="Genomic_DNA"/>
</dbReference>
<feature type="compositionally biased region" description="Basic residues" evidence="7">
    <location>
        <begin position="524"/>
        <end position="533"/>
    </location>
</feature>
<feature type="region of interest" description="Disordered" evidence="7">
    <location>
        <begin position="570"/>
        <end position="605"/>
    </location>
</feature>
<dbReference type="GO" id="GO:0003714">
    <property type="term" value="F:transcription corepressor activity"/>
    <property type="evidence" value="ECO:0007669"/>
    <property type="project" value="TreeGrafter"/>
</dbReference>
<dbReference type="GO" id="GO:0000812">
    <property type="term" value="C:Swr1 complex"/>
    <property type="evidence" value="ECO:0007669"/>
    <property type="project" value="TreeGrafter"/>
</dbReference>
<keyword evidence="10" id="KW-1185">Reference proteome</keyword>
<feature type="region of interest" description="Disordered" evidence="7">
    <location>
        <begin position="499"/>
        <end position="558"/>
    </location>
</feature>
<evidence type="ECO:0000256" key="1">
    <source>
        <dbReference type="ARBA" id="ARBA00004123"/>
    </source>
</evidence>
<evidence type="ECO:0000256" key="6">
    <source>
        <dbReference type="SAM" id="Coils"/>
    </source>
</evidence>
<comment type="subcellular location">
    <subcellularLocation>
        <location evidence="1">Nucleus</location>
    </subcellularLocation>
</comment>
<comment type="caution">
    <text evidence="9">The sequence shown here is derived from an EMBL/GenBank/DDBJ whole genome shotgun (WGS) entry which is preliminary data.</text>
</comment>
<evidence type="ECO:0000313" key="9">
    <source>
        <dbReference type="EMBL" id="EJK44486.1"/>
    </source>
</evidence>
<feature type="region of interest" description="Disordered" evidence="7">
    <location>
        <begin position="214"/>
        <end position="254"/>
    </location>
</feature>
<feature type="compositionally biased region" description="Basic residues" evidence="7">
    <location>
        <begin position="595"/>
        <end position="605"/>
    </location>
</feature>
<accession>K0R710</accession>
<keyword evidence="3" id="KW-0805">Transcription regulation</keyword>
<gene>
    <name evidence="9" type="ORF">THAOC_36969</name>
</gene>
<dbReference type="GO" id="GO:0006338">
    <property type="term" value="P:chromatin remodeling"/>
    <property type="evidence" value="ECO:0007669"/>
    <property type="project" value="InterPro"/>
</dbReference>
<dbReference type="AlphaFoldDB" id="K0R710"/>
<dbReference type="InterPro" id="IPR027109">
    <property type="entry name" value="Swc4/Dmap1"/>
</dbReference>
<evidence type="ECO:0000259" key="8">
    <source>
        <dbReference type="Pfam" id="PF16282"/>
    </source>
</evidence>
<evidence type="ECO:0000256" key="2">
    <source>
        <dbReference type="ARBA" id="ARBA00022853"/>
    </source>
</evidence>
<dbReference type="GO" id="GO:0006281">
    <property type="term" value="P:DNA repair"/>
    <property type="evidence" value="ECO:0007669"/>
    <property type="project" value="InterPro"/>
</dbReference>
<dbReference type="OMA" id="RANVEYP"/>